<sequence length="183" mass="20707">MTKADAGEKRNIKFWFGASATGLVGAAFAGFMIFSSVCPCEVIPGGMLFGELVETPISNWNSTTANQENLCQLQIWAGIRPHSINLNCMATPEGELFLSCSVCDRKYWAARVEINEEAVLRLGDQLYSVHINRETDPTTMDRAFRARVNKLQHTDLETMVTPRPSLDQERFDHWWTFRVTSRT</sequence>
<keyword evidence="1" id="KW-0472">Membrane</keyword>
<feature type="transmembrane region" description="Helical" evidence="1">
    <location>
        <begin position="12"/>
        <end position="34"/>
    </location>
</feature>
<comment type="caution">
    <text evidence="2">The sequence shown here is derived from an EMBL/GenBank/DDBJ whole genome shotgun (WGS) entry which is preliminary data.</text>
</comment>
<organism evidence="2 3">
    <name type="scientific">OM182 bacterium MED-G28</name>
    <dbReference type="NCBI Taxonomy" id="1986256"/>
    <lineage>
        <taxon>Bacteria</taxon>
        <taxon>Pseudomonadati</taxon>
        <taxon>Pseudomonadota</taxon>
        <taxon>Gammaproteobacteria</taxon>
        <taxon>OMG group</taxon>
        <taxon>OM182 clade</taxon>
    </lineage>
</organism>
<keyword evidence="1" id="KW-1133">Transmembrane helix</keyword>
<evidence type="ECO:0000256" key="1">
    <source>
        <dbReference type="SAM" id="Phobius"/>
    </source>
</evidence>
<dbReference type="Proteomes" id="UP000219329">
    <property type="component" value="Unassembled WGS sequence"/>
</dbReference>
<name>A0A2A5WCG0_9GAMM</name>
<proteinExistence type="predicted"/>
<evidence type="ECO:0000313" key="2">
    <source>
        <dbReference type="EMBL" id="PDH33836.1"/>
    </source>
</evidence>
<evidence type="ECO:0000313" key="3">
    <source>
        <dbReference type="Proteomes" id="UP000219329"/>
    </source>
</evidence>
<gene>
    <name evidence="2" type="ORF">CNF02_07355</name>
</gene>
<accession>A0A2A5WCG0</accession>
<dbReference type="EMBL" id="NTJZ01000006">
    <property type="protein sequence ID" value="PDH33836.1"/>
    <property type="molecule type" value="Genomic_DNA"/>
</dbReference>
<protein>
    <submittedName>
        <fullName evidence="2">Uncharacterized protein</fullName>
    </submittedName>
</protein>
<dbReference type="AlphaFoldDB" id="A0A2A5WCG0"/>
<reference evidence="2 3" key="1">
    <citation type="submission" date="2017-08" db="EMBL/GenBank/DDBJ databases">
        <title>Fine stratification of microbial communities through a metagenomic profile of the photic zone.</title>
        <authorList>
            <person name="Haro-Moreno J.M."/>
            <person name="Lopez-Perez M."/>
            <person name="De La Torre J."/>
            <person name="Picazo A."/>
            <person name="Camacho A."/>
            <person name="Rodriguez-Valera F."/>
        </authorList>
    </citation>
    <scope>NUCLEOTIDE SEQUENCE [LARGE SCALE GENOMIC DNA]</scope>
    <source>
        <strain evidence="2">MED-G28</strain>
    </source>
</reference>
<keyword evidence="1" id="KW-0812">Transmembrane</keyword>